<keyword evidence="3" id="KW-0378">Hydrolase</keyword>
<evidence type="ECO:0000259" key="2">
    <source>
        <dbReference type="Pfam" id="PF04909"/>
    </source>
</evidence>
<organism evidence="3 4">
    <name type="scientific">Biomaibacter acetigenes</name>
    <dbReference type="NCBI Taxonomy" id="2316383"/>
    <lineage>
        <taxon>Bacteria</taxon>
        <taxon>Bacillati</taxon>
        <taxon>Bacillota</taxon>
        <taxon>Clostridia</taxon>
        <taxon>Thermosediminibacterales</taxon>
        <taxon>Tepidanaerobacteraceae</taxon>
        <taxon>Biomaibacter</taxon>
    </lineage>
</organism>
<evidence type="ECO:0000313" key="3">
    <source>
        <dbReference type="EMBL" id="AYO31110.1"/>
    </source>
</evidence>
<proteinExistence type="predicted"/>
<accession>A0A3G2R6M7</accession>
<reference evidence="3 4" key="1">
    <citation type="submission" date="2018-10" db="EMBL/GenBank/DDBJ databases">
        <authorList>
            <person name="Zhang X."/>
        </authorList>
    </citation>
    <scope>NUCLEOTIDE SEQUENCE [LARGE SCALE GENOMIC DNA]</scope>
    <source>
        <strain evidence="3 4">SK-G1</strain>
    </source>
</reference>
<dbReference type="GO" id="GO:0016787">
    <property type="term" value="F:hydrolase activity"/>
    <property type="evidence" value="ECO:0007669"/>
    <property type="project" value="UniProtKB-KW"/>
</dbReference>
<keyword evidence="1" id="KW-0456">Lyase</keyword>
<dbReference type="CDD" id="cd01292">
    <property type="entry name" value="metallo-dependent_hydrolases"/>
    <property type="match status" value="1"/>
</dbReference>
<evidence type="ECO:0000256" key="1">
    <source>
        <dbReference type="ARBA" id="ARBA00023239"/>
    </source>
</evidence>
<gene>
    <name evidence="3" type="ORF">D2962_11315</name>
</gene>
<dbReference type="EMBL" id="CP033169">
    <property type="protein sequence ID" value="AYO31110.1"/>
    <property type="molecule type" value="Genomic_DNA"/>
</dbReference>
<sequence length="269" mass="30757">MIDKGFHEIRETLSRGEPLKKFTIIDCHAHLGQWFNFHIPEYDEKSLIKSMDILGIDKMCISALLSIGPDFLYGNEWVHKVVKQYPDRFFGYIGVNPNYPELIESEIEKHWERGRMSAIKIHPETHDYPPDGMEYHRVYEILQERRGLLLSHVWGIDNVKVFGKLAKQYDSVTFILGHSGGVPKAIYEAIKVASECNNVYLDLTGSFHYEGIVELMVREVGADRVLFGTDAPFLDSRPAVGRVGYAEISEEDKAKILGLNMKKILDSLI</sequence>
<dbReference type="RefSeq" id="WP_120766235.1">
    <property type="nucleotide sequence ID" value="NZ_CP033169.1"/>
</dbReference>
<feature type="domain" description="Amidohydrolase-related" evidence="2">
    <location>
        <begin position="25"/>
        <end position="264"/>
    </location>
</feature>
<evidence type="ECO:0000313" key="4">
    <source>
        <dbReference type="Proteomes" id="UP000280960"/>
    </source>
</evidence>
<dbReference type="InterPro" id="IPR032465">
    <property type="entry name" value="ACMSD"/>
</dbReference>
<dbReference type="PANTHER" id="PTHR21240">
    <property type="entry name" value="2-AMINO-3-CARBOXYLMUCONATE-6-SEMIALDEHYDE DECARBOXYLASE"/>
    <property type="match status" value="1"/>
</dbReference>
<name>A0A3G2R6M7_9FIRM</name>
<dbReference type="InterPro" id="IPR032466">
    <property type="entry name" value="Metal_Hydrolase"/>
</dbReference>
<dbReference type="InterPro" id="IPR006680">
    <property type="entry name" value="Amidohydro-rel"/>
</dbReference>
<dbReference type="AlphaFoldDB" id="A0A3G2R6M7"/>
<dbReference type="KEGG" id="bacg:D2962_11315"/>
<dbReference type="SUPFAM" id="SSF51556">
    <property type="entry name" value="Metallo-dependent hydrolases"/>
    <property type="match status" value="1"/>
</dbReference>
<keyword evidence="4" id="KW-1185">Reference proteome</keyword>
<dbReference type="Gene3D" id="3.20.20.140">
    <property type="entry name" value="Metal-dependent hydrolases"/>
    <property type="match status" value="1"/>
</dbReference>
<dbReference type="Pfam" id="PF04909">
    <property type="entry name" value="Amidohydro_2"/>
    <property type="match status" value="1"/>
</dbReference>
<protein>
    <submittedName>
        <fullName evidence="3">Amidohydrolase</fullName>
    </submittedName>
</protein>
<dbReference type="GO" id="GO:0016831">
    <property type="term" value="F:carboxy-lyase activity"/>
    <property type="evidence" value="ECO:0007669"/>
    <property type="project" value="InterPro"/>
</dbReference>
<dbReference type="Proteomes" id="UP000280960">
    <property type="component" value="Chromosome"/>
</dbReference>